<gene>
    <name evidence="2" type="ORF">OBO34_19300</name>
</gene>
<organism evidence="2 3">
    <name type="scientific">Hominibacterium faecale</name>
    <dbReference type="NCBI Taxonomy" id="2839743"/>
    <lineage>
        <taxon>Bacteria</taxon>
        <taxon>Bacillati</taxon>
        <taxon>Bacillota</taxon>
        <taxon>Clostridia</taxon>
        <taxon>Peptostreptococcales</taxon>
        <taxon>Anaerovoracaceae</taxon>
        <taxon>Hominibacterium</taxon>
    </lineage>
</organism>
<dbReference type="InterPro" id="IPR029058">
    <property type="entry name" value="AB_hydrolase_fold"/>
</dbReference>
<comment type="caution">
    <text evidence="2">The sequence shown here is derived from an EMBL/GenBank/DDBJ whole genome shotgun (WGS) entry which is preliminary data.</text>
</comment>
<sequence length="244" mass="26352">MKMKGLVLVVILLVTMVGCAAGREEQYIDVNGVSLAYVRQGEGEPLILLHGGGGSGRSFDHVIDRLSETFTVYAIDSRGQGKSSAVGEYNYQDMADDAAAFINELQLDHPALYGFSDGGIVGLILASQHPVLLSKLMVSGANADPSGIVDEDRAAMERSYSATGDGLLKMELTQPHLTVEDLNRIRIPVLVTAGSDDMIKESHTRFIAENIPGSRLEILQGETHTSYVLESTQVADLIEDFLKK</sequence>
<dbReference type="PANTHER" id="PTHR46331:SF2">
    <property type="entry name" value="VALACYCLOVIR HYDROLASE"/>
    <property type="match status" value="1"/>
</dbReference>
<keyword evidence="3" id="KW-1185">Reference proteome</keyword>
<protein>
    <submittedName>
        <fullName evidence="2">Alpha/beta hydrolase</fullName>
    </submittedName>
</protein>
<keyword evidence="2" id="KW-0378">Hydrolase</keyword>
<name>A0A9J6QY79_9FIRM</name>
<accession>A0A9J6QY79</accession>
<feature type="domain" description="AB hydrolase-1" evidence="1">
    <location>
        <begin position="45"/>
        <end position="155"/>
    </location>
</feature>
<dbReference type="Proteomes" id="UP001065549">
    <property type="component" value="Unassembled WGS sequence"/>
</dbReference>
<evidence type="ECO:0000313" key="3">
    <source>
        <dbReference type="Proteomes" id="UP001065549"/>
    </source>
</evidence>
<dbReference type="InterPro" id="IPR000073">
    <property type="entry name" value="AB_hydrolase_1"/>
</dbReference>
<dbReference type="RefSeq" id="WP_227754838.1">
    <property type="nucleotide sequence ID" value="NZ_JAJAGH010000003.1"/>
</dbReference>
<dbReference type="GO" id="GO:0017171">
    <property type="term" value="F:serine hydrolase activity"/>
    <property type="evidence" value="ECO:0007669"/>
    <property type="project" value="TreeGrafter"/>
</dbReference>
<proteinExistence type="predicted"/>
<dbReference type="Pfam" id="PF00561">
    <property type="entry name" value="Abhydrolase_1"/>
    <property type="match status" value="1"/>
</dbReference>
<dbReference type="AlphaFoldDB" id="A0A9J6QY79"/>
<dbReference type="Gene3D" id="3.40.50.1820">
    <property type="entry name" value="alpha/beta hydrolase"/>
    <property type="match status" value="1"/>
</dbReference>
<dbReference type="SUPFAM" id="SSF53474">
    <property type="entry name" value="alpha/beta-Hydrolases"/>
    <property type="match status" value="1"/>
</dbReference>
<dbReference type="EMBL" id="JAOSHN010000010">
    <property type="protein sequence ID" value="MCU7380462.1"/>
    <property type="molecule type" value="Genomic_DNA"/>
</dbReference>
<dbReference type="PANTHER" id="PTHR46331">
    <property type="entry name" value="VALACYCLOVIR HYDROLASE"/>
    <property type="match status" value="1"/>
</dbReference>
<reference evidence="2" key="1">
    <citation type="submission" date="2022-09" db="EMBL/GenBank/DDBJ databases">
        <title>Culturomic study of gut microbiota in children with autism spectrum disorder.</title>
        <authorList>
            <person name="Efimov B.A."/>
            <person name="Chaplin A.V."/>
            <person name="Sokolova S.R."/>
            <person name="Pikina A.P."/>
            <person name="Korzhanova M."/>
            <person name="Belova V."/>
            <person name="Korostin D."/>
        </authorList>
    </citation>
    <scope>NUCLEOTIDE SEQUENCE</scope>
    <source>
        <strain evidence="2">ASD5510</strain>
    </source>
</reference>
<evidence type="ECO:0000313" key="2">
    <source>
        <dbReference type="EMBL" id="MCU7380462.1"/>
    </source>
</evidence>
<evidence type="ECO:0000259" key="1">
    <source>
        <dbReference type="Pfam" id="PF00561"/>
    </source>
</evidence>
<dbReference type="PROSITE" id="PS51257">
    <property type="entry name" value="PROKAR_LIPOPROTEIN"/>
    <property type="match status" value="1"/>
</dbReference>